<dbReference type="STRING" id="69332.A0A388KAD9"/>
<dbReference type="GO" id="GO:0005524">
    <property type="term" value="F:ATP binding"/>
    <property type="evidence" value="ECO:0007669"/>
    <property type="project" value="UniProtKB-KW"/>
</dbReference>
<feature type="region of interest" description="Disordered" evidence="3">
    <location>
        <begin position="439"/>
        <end position="490"/>
    </location>
</feature>
<feature type="transmembrane region" description="Helical" evidence="4">
    <location>
        <begin position="494"/>
        <end position="521"/>
    </location>
</feature>
<protein>
    <recommendedName>
        <fullName evidence="5">Protein kinase domain-containing protein</fullName>
    </recommendedName>
</protein>
<dbReference type="Gene3D" id="3.30.200.20">
    <property type="entry name" value="Phosphorylase Kinase, domain 1"/>
    <property type="match status" value="1"/>
</dbReference>
<evidence type="ECO:0000259" key="5">
    <source>
        <dbReference type="PROSITE" id="PS50011"/>
    </source>
</evidence>
<keyword evidence="4" id="KW-1133">Transmembrane helix</keyword>
<dbReference type="Gramene" id="GBG67025">
    <property type="protein sequence ID" value="GBG67025"/>
    <property type="gene ID" value="CBR_g78804"/>
</dbReference>
<keyword evidence="2" id="KW-0067">ATP-binding</keyword>
<dbReference type="AlphaFoldDB" id="A0A388KAD9"/>
<evidence type="ECO:0000256" key="4">
    <source>
        <dbReference type="SAM" id="Phobius"/>
    </source>
</evidence>
<evidence type="ECO:0000256" key="1">
    <source>
        <dbReference type="ARBA" id="ARBA00022741"/>
    </source>
</evidence>
<dbReference type="Pfam" id="PF07714">
    <property type="entry name" value="PK_Tyr_Ser-Thr"/>
    <property type="match status" value="1"/>
</dbReference>
<dbReference type="Proteomes" id="UP000265515">
    <property type="component" value="Unassembled WGS sequence"/>
</dbReference>
<name>A0A388KAD9_CHABU</name>
<dbReference type="OrthoDB" id="541276at2759"/>
<dbReference type="SMART" id="SM00220">
    <property type="entry name" value="S_TKc"/>
    <property type="match status" value="1"/>
</dbReference>
<dbReference type="GO" id="GO:0004672">
    <property type="term" value="F:protein kinase activity"/>
    <property type="evidence" value="ECO:0007669"/>
    <property type="project" value="InterPro"/>
</dbReference>
<dbReference type="SUPFAM" id="SSF56112">
    <property type="entry name" value="Protein kinase-like (PK-like)"/>
    <property type="match status" value="1"/>
</dbReference>
<evidence type="ECO:0000256" key="2">
    <source>
        <dbReference type="ARBA" id="ARBA00022840"/>
    </source>
</evidence>
<comment type="caution">
    <text evidence="6">The sequence shown here is derived from an EMBL/GenBank/DDBJ whole genome shotgun (WGS) entry which is preliminary data.</text>
</comment>
<evidence type="ECO:0000256" key="3">
    <source>
        <dbReference type="SAM" id="MobiDB-lite"/>
    </source>
</evidence>
<dbReference type="SUPFAM" id="SSF75011">
    <property type="entry name" value="3-carboxy-cis,cis-mucoante lactonizing enzyme"/>
    <property type="match status" value="1"/>
</dbReference>
<dbReference type="Gene3D" id="1.10.510.10">
    <property type="entry name" value="Transferase(Phosphotransferase) domain 1"/>
    <property type="match status" value="1"/>
</dbReference>
<dbReference type="EMBL" id="BFEA01000082">
    <property type="protein sequence ID" value="GBG67025.1"/>
    <property type="molecule type" value="Genomic_DNA"/>
</dbReference>
<keyword evidence="1" id="KW-0547">Nucleotide-binding</keyword>
<organism evidence="6 7">
    <name type="scientific">Chara braunii</name>
    <name type="common">Braun's stonewort</name>
    <dbReference type="NCBI Taxonomy" id="69332"/>
    <lineage>
        <taxon>Eukaryota</taxon>
        <taxon>Viridiplantae</taxon>
        <taxon>Streptophyta</taxon>
        <taxon>Charophyceae</taxon>
        <taxon>Charales</taxon>
        <taxon>Characeae</taxon>
        <taxon>Chara</taxon>
    </lineage>
</organism>
<proteinExistence type="predicted"/>
<dbReference type="InterPro" id="IPR008271">
    <property type="entry name" value="Ser/Thr_kinase_AS"/>
</dbReference>
<dbReference type="PANTHER" id="PTHR47989:SF47">
    <property type="entry name" value="SERINE_THREONINE-PROTEIN KINASE PBL28-RELATED"/>
    <property type="match status" value="1"/>
</dbReference>
<keyword evidence="4" id="KW-0472">Membrane</keyword>
<feature type="domain" description="Protein kinase" evidence="5">
    <location>
        <begin position="595"/>
        <end position="910"/>
    </location>
</feature>
<keyword evidence="4" id="KW-0812">Transmembrane</keyword>
<dbReference type="PROSITE" id="PS50011">
    <property type="entry name" value="PROTEIN_KINASE_DOM"/>
    <property type="match status" value="1"/>
</dbReference>
<reference evidence="6 7" key="1">
    <citation type="journal article" date="2018" name="Cell">
        <title>The Chara Genome: Secondary Complexity and Implications for Plant Terrestrialization.</title>
        <authorList>
            <person name="Nishiyama T."/>
            <person name="Sakayama H."/>
            <person name="Vries J.D."/>
            <person name="Buschmann H."/>
            <person name="Saint-Marcoux D."/>
            <person name="Ullrich K.K."/>
            <person name="Haas F.B."/>
            <person name="Vanderstraeten L."/>
            <person name="Becker D."/>
            <person name="Lang D."/>
            <person name="Vosolsobe S."/>
            <person name="Rombauts S."/>
            <person name="Wilhelmsson P.K.I."/>
            <person name="Janitza P."/>
            <person name="Kern R."/>
            <person name="Heyl A."/>
            <person name="Rumpler F."/>
            <person name="Villalobos L.I.A.C."/>
            <person name="Clay J.M."/>
            <person name="Skokan R."/>
            <person name="Toyoda A."/>
            <person name="Suzuki Y."/>
            <person name="Kagoshima H."/>
            <person name="Schijlen E."/>
            <person name="Tajeshwar N."/>
            <person name="Catarino B."/>
            <person name="Hetherington A.J."/>
            <person name="Saltykova A."/>
            <person name="Bonnot C."/>
            <person name="Breuninger H."/>
            <person name="Symeonidi A."/>
            <person name="Radhakrishnan G.V."/>
            <person name="Van Nieuwerburgh F."/>
            <person name="Deforce D."/>
            <person name="Chang C."/>
            <person name="Karol K.G."/>
            <person name="Hedrich R."/>
            <person name="Ulvskov P."/>
            <person name="Glockner G."/>
            <person name="Delwiche C.F."/>
            <person name="Petrasek J."/>
            <person name="Van de Peer Y."/>
            <person name="Friml J."/>
            <person name="Beilby M."/>
            <person name="Dolan L."/>
            <person name="Kohara Y."/>
            <person name="Sugano S."/>
            <person name="Fujiyama A."/>
            <person name="Delaux P.-M."/>
            <person name="Quint M."/>
            <person name="TheiBen G."/>
            <person name="Hagemann M."/>
            <person name="Harholt J."/>
            <person name="Dunand C."/>
            <person name="Zachgo S."/>
            <person name="Langdale J."/>
            <person name="Maumus F."/>
            <person name="Straeten D.V.D."/>
            <person name="Gould S.B."/>
            <person name="Rensing S.A."/>
        </authorList>
    </citation>
    <scope>NUCLEOTIDE SEQUENCE [LARGE SCALE GENOMIC DNA]</scope>
    <source>
        <strain evidence="6 7">S276</strain>
    </source>
</reference>
<evidence type="ECO:0000313" key="7">
    <source>
        <dbReference type="Proteomes" id="UP000265515"/>
    </source>
</evidence>
<feature type="compositionally biased region" description="Pro residues" evidence="3">
    <location>
        <begin position="444"/>
        <end position="461"/>
    </location>
</feature>
<sequence>MACSSASGQGGTTYALRLALDTPFRETAVQSAAPPLSAAGWASIPPLSAPAPSALEPTPPPSGLIPRNSTLFPSSRLVWFRAAAPPFPQTSAGKLICRSTVYDLVVAPQSAALYVLLWEFCSLEDELSHQRQSFWKADLAEVSDDGSTTRGNVSEGQLLSYWWPFGAGNGSAVDTPFIQYPGPNDTVSMADVWAMDITRAEDSLSVLSNPTGRGVYSHISALSTYNGSRTSIALPVSDVRSLTLNPNKTRAYVALAFPPISIMTASVEWTGIPMDGAEWTDVRRFTPDGGLDIINANFNSQSFSSDERCLYFLDSKNLRVWGIDPLTSAGTATTPVLIAGSGSRGVLDGDGLTSSFNNLTNMAVTPDGCNIFVTDVFYGSLRWLQLDSPCSAARRVLTVERYPGLRLIRFRQSGRDLYLYVGSSDGSVTELKLNASQLHSCAPAAPPPPPPPRSNPSPAPPADSNFPSPDSSLPSSASSPSPASPTKPGGTRSLPVALIVALPLSILAVLGAAACASFLIIHKKRRHGGVKKAQQMPNLRTNSTGVYTVPTTGSSPGVAWGKDELGGGERQEGLHPLQVKQFSFAALSYCTQNFSESYRIGPGGAFGNVYWGSMEDGKALAMKVMTGDLTEGKRKMFLAEVNTLSRVHHANLIQLVGFCHEGNRSILVYPYFPGGSLFARLHERDRAVPGKASMPPLTLVERMCIAFQIAKGLAYLHEGADPPVIHRDIKSSNVLLGDGSGEKLHVVVADFGLATIGERVFGTERESVVKTSHMAGTFGYMAPEYMMGGILSEKNDVYALGIILLELLTGRKAVAKAPSGVGWETLSDWAKPMLKKLHVVGDEMGYQILDPCLRDQAAGFRFSRMVRETLLLASECIREDDQARPPMYGLVDKMGNLLNEAQIDVRQTKH</sequence>
<gene>
    <name evidence="6" type="ORF">CBR_g78804</name>
</gene>
<dbReference type="Gene3D" id="2.120.10.30">
    <property type="entry name" value="TolB, C-terminal domain"/>
    <property type="match status" value="1"/>
</dbReference>
<dbReference type="InterPro" id="IPR001245">
    <property type="entry name" value="Ser-Thr/Tyr_kinase_cat_dom"/>
</dbReference>
<dbReference type="PANTHER" id="PTHR47989">
    <property type="entry name" value="OS01G0750732 PROTEIN"/>
    <property type="match status" value="1"/>
</dbReference>
<keyword evidence="7" id="KW-1185">Reference proteome</keyword>
<dbReference type="InterPro" id="IPR011042">
    <property type="entry name" value="6-blade_b-propeller_TolB-like"/>
</dbReference>
<evidence type="ECO:0000313" key="6">
    <source>
        <dbReference type="EMBL" id="GBG67025.1"/>
    </source>
</evidence>
<dbReference type="PROSITE" id="PS00108">
    <property type="entry name" value="PROTEIN_KINASE_ST"/>
    <property type="match status" value="1"/>
</dbReference>
<feature type="compositionally biased region" description="Low complexity" evidence="3">
    <location>
        <begin position="462"/>
        <end position="481"/>
    </location>
</feature>
<dbReference type="InterPro" id="IPR000719">
    <property type="entry name" value="Prot_kinase_dom"/>
</dbReference>
<dbReference type="InterPro" id="IPR011009">
    <property type="entry name" value="Kinase-like_dom_sf"/>
</dbReference>
<accession>A0A388KAD9</accession>